<comment type="caution">
    <text evidence="11">The sequence shown here is derived from an EMBL/GenBank/DDBJ whole genome shotgun (WGS) entry which is preliminary data.</text>
</comment>
<comment type="pathway">
    <text evidence="1">Amino-acid biosynthesis; L-isoleucine biosynthesis; 2-oxobutanoate from pyruvate: step 1/3.</text>
</comment>
<dbReference type="GO" id="GO:0043714">
    <property type="term" value="F:(R)-citramalate synthase activity"/>
    <property type="evidence" value="ECO:0007669"/>
    <property type="project" value="UniProtKB-UniRule"/>
</dbReference>
<feature type="domain" description="Pyruvate carboxyltransferase" evidence="10">
    <location>
        <begin position="5"/>
        <end position="270"/>
    </location>
</feature>
<dbReference type="OrthoDB" id="9804858at2"/>
<dbReference type="InterPro" id="IPR000891">
    <property type="entry name" value="PYR_CT"/>
</dbReference>
<dbReference type="GO" id="GO:0003852">
    <property type="term" value="F:2-isopropylmalate synthase activity"/>
    <property type="evidence" value="ECO:0007669"/>
    <property type="project" value="InterPro"/>
</dbReference>
<dbReference type="Pfam" id="PF22617">
    <property type="entry name" value="HCS_D2"/>
    <property type="match status" value="1"/>
</dbReference>
<keyword evidence="6" id="KW-0100">Branched-chain amino acid biosynthesis</keyword>
<keyword evidence="5 9" id="KW-0808">Transferase</keyword>
<dbReference type="InterPro" id="IPR036230">
    <property type="entry name" value="LeuA_allosteric_dom_sf"/>
</dbReference>
<dbReference type="GO" id="GO:0009098">
    <property type="term" value="P:L-leucine biosynthetic process"/>
    <property type="evidence" value="ECO:0007669"/>
    <property type="project" value="InterPro"/>
</dbReference>
<dbReference type="PANTHER" id="PTHR43538">
    <property type="entry name" value="ALPHA-IPM SYNTHASE/HOMOCITRATE SYNTHASE"/>
    <property type="match status" value="1"/>
</dbReference>
<evidence type="ECO:0000256" key="5">
    <source>
        <dbReference type="ARBA" id="ARBA00022679"/>
    </source>
</evidence>
<keyword evidence="4" id="KW-0412">Isoleucine biosynthesis</keyword>
<dbReference type="InterPro" id="IPR013785">
    <property type="entry name" value="Aldolase_TIM"/>
</dbReference>
<dbReference type="SUPFAM" id="SSF110921">
    <property type="entry name" value="2-isopropylmalate synthase LeuA, allosteric (dimerisation) domain"/>
    <property type="match status" value="1"/>
</dbReference>
<dbReference type="UniPathway" id="UPA00047">
    <property type="reaction ID" value="UER00066"/>
</dbReference>
<dbReference type="InterPro" id="IPR013709">
    <property type="entry name" value="2-isopropylmalate_synth_dimer"/>
</dbReference>
<dbReference type="EC" id="2.3.3.21" evidence="8"/>
<dbReference type="AlphaFoldDB" id="A0A3S0CV76"/>
<name>A0A3S0CV76_9BACL</name>
<keyword evidence="12" id="KW-1185">Reference proteome</keyword>
<evidence type="ECO:0000256" key="4">
    <source>
        <dbReference type="ARBA" id="ARBA00022624"/>
    </source>
</evidence>
<evidence type="ECO:0000259" key="10">
    <source>
        <dbReference type="PROSITE" id="PS50991"/>
    </source>
</evidence>
<dbReference type="Pfam" id="PF08502">
    <property type="entry name" value="LeuA_dimer"/>
    <property type="match status" value="1"/>
</dbReference>
<evidence type="ECO:0000256" key="1">
    <source>
        <dbReference type="ARBA" id="ARBA00004743"/>
    </source>
</evidence>
<reference evidence="11 12" key="1">
    <citation type="submission" date="2018-12" db="EMBL/GenBank/DDBJ databases">
        <title>Bacillus ochoae sp. nov., Paenibacillus whitsoniae sp. nov., Paenibacillus spiritus sp. nov. Isolated from the Mars Exploration Rover during spacecraft assembly.</title>
        <authorList>
            <person name="Seuylemezian A."/>
            <person name="Vaishampayan P."/>
        </authorList>
    </citation>
    <scope>NUCLEOTIDE SEQUENCE [LARGE SCALE GENOMIC DNA]</scope>
    <source>
        <strain evidence="11 12">MER 54</strain>
    </source>
</reference>
<evidence type="ECO:0000256" key="9">
    <source>
        <dbReference type="RuleBase" id="RU003523"/>
    </source>
</evidence>
<evidence type="ECO:0000313" key="12">
    <source>
        <dbReference type="Proteomes" id="UP000276128"/>
    </source>
</evidence>
<evidence type="ECO:0000256" key="7">
    <source>
        <dbReference type="ARBA" id="ARBA00048263"/>
    </source>
</evidence>
<dbReference type="CDD" id="cd07941">
    <property type="entry name" value="DRE_TIM_LeuA3"/>
    <property type="match status" value="1"/>
</dbReference>
<accession>A0A3S0CV76</accession>
<dbReference type="Gene3D" id="1.10.238.260">
    <property type="match status" value="1"/>
</dbReference>
<evidence type="ECO:0000256" key="2">
    <source>
        <dbReference type="ARBA" id="ARBA00006154"/>
    </source>
</evidence>
<sequence length="539" mass="59357">MPTSVKIFDTTLRDGTQGEGISLSVEDKIKIARKLDELGVHYIEGGWPGSNSKDIEFFERTRTMTFKNAKITAFGSTRRKDSKACDDINLNRLVDSGVQVATIFGKSWDFHVTTAIQTTLEENLNMIYDSVQFLKSKGLEVIYDAEHFFDGYKNNAEYALQTISKAQDAGADWIVLCDTNGGSLPGEIAQIVGAVKAHVSTPVGIHAHNDCELAVANSLAAVQAGAGQVQGTINGYGERCGNANLSSVIPNLQLKLGYSVLSDEQLKSLTSVSRYISEIANMHMPINQPFVGNAAFAHKGGIHVSAILKDASTYEHIKPELVGNKQRVLVSELAGQSNVLVKAQELNLDFDRDPQKSKEIIEKIKEMEHQGYQFEGADATLELILREAFEGLEEIFTLESFKMLVEKTANHAVVSEAIVKVKVHGETIYTAAEGNGPVNALDNALRKALIQYYPDIKNIHLSDYKVRVLDEKDATAGKVRVLMETTDFSSTWNTLGVSSNIIEASWYALVDSLRYALLGRTRIEREDKDQLEQLGVVNH</sequence>
<dbReference type="PROSITE" id="PS00815">
    <property type="entry name" value="AIPM_HOMOCIT_SYNTH_1"/>
    <property type="match status" value="1"/>
</dbReference>
<gene>
    <name evidence="11" type="ORF">EJQ19_11670</name>
</gene>
<dbReference type="Pfam" id="PF00682">
    <property type="entry name" value="HMGL-like"/>
    <property type="match status" value="1"/>
</dbReference>
<dbReference type="EMBL" id="RXHU01000031">
    <property type="protein sequence ID" value="RTE09522.1"/>
    <property type="molecule type" value="Genomic_DNA"/>
</dbReference>
<dbReference type="SMART" id="SM00917">
    <property type="entry name" value="LeuA_dimer"/>
    <property type="match status" value="1"/>
</dbReference>
<evidence type="ECO:0000256" key="3">
    <source>
        <dbReference type="ARBA" id="ARBA00022605"/>
    </source>
</evidence>
<dbReference type="NCBIfam" id="TIGR00977">
    <property type="entry name" value="citramal_synth"/>
    <property type="match status" value="1"/>
</dbReference>
<dbReference type="SUPFAM" id="SSF51569">
    <property type="entry name" value="Aldolase"/>
    <property type="match status" value="1"/>
</dbReference>
<evidence type="ECO:0000256" key="8">
    <source>
        <dbReference type="NCBIfam" id="TIGR00977"/>
    </source>
</evidence>
<dbReference type="Gene3D" id="3.20.20.70">
    <property type="entry name" value="Aldolase class I"/>
    <property type="match status" value="1"/>
</dbReference>
<dbReference type="RefSeq" id="WP_126141401.1">
    <property type="nucleotide sequence ID" value="NZ_RXHU01000031.1"/>
</dbReference>
<protein>
    <recommendedName>
        <fullName evidence="8">Citramalate synthase</fullName>
        <ecNumber evidence="8">2.3.3.21</ecNumber>
    </recommendedName>
</protein>
<dbReference type="InterPro" id="IPR005675">
    <property type="entry name" value="Citramal_synthase"/>
</dbReference>
<evidence type="ECO:0000313" key="11">
    <source>
        <dbReference type="EMBL" id="RTE09522.1"/>
    </source>
</evidence>
<organism evidence="11 12">
    <name type="scientific">Paenibacillus whitsoniae</name>
    <dbReference type="NCBI Taxonomy" id="2496558"/>
    <lineage>
        <taxon>Bacteria</taxon>
        <taxon>Bacillati</taxon>
        <taxon>Bacillota</taxon>
        <taxon>Bacilli</taxon>
        <taxon>Bacillales</taxon>
        <taxon>Paenibacillaceae</taxon>
        <taxon>Paenibacillus</taxon>
    </lineage>
</organism>
<dbReference type="InterPro" id="IPR054691">
    <property type="entry name" value="LeuA/HCS_post-cat"/>
</dbReference>
<dbReference type="GO" id="GO:0009097">
    <property type="term" value="P:isoleucine biosynthetic process"/>
    <property type="evidence" value="ECO:0007669"/>
    <property type="project" value="UniProtKB-UniRule"/>
</dbReference>
<dbReference type="PROSITE" id="PS50991">
    <property type="entry name" value="PYR_CT"/>
    <property type="match status" value="1"/>
</dbReference>
<keyword evidence="3" id="KW-0028">Amino-acid biosynthesis</keyword>
<dbReference type="Gene3D" id="3.30.160.270">
    <property type="match status" value="1"/>
</dbReference>
<evidence type="ECO:0000256" key="6">
    <source>
        <dbReference type="ARBA" id="ARBA00023304"/>
    </source>
</evidence>
<dbReference type="PANTHER" id="PTHR43538:SF1">
    <property type="entry name" value="(R)-CITRAMALATE SYNTHASE"/>
    <property type="match status" value="1"/>
</dbReference>
<comment type="similarity">
    <text evidence="2 9">Belongs to the alpha-IPM synthase/homocitrate synthase family.</text>
</comment>
<comment type="catalytic activity">
    <reaction evidence="7">
        <text>pyruvate + acetyl-CoA + H2O = (3R)-citramalate + CoA + H(+)</text>
        <dbReference type="Rhea" id="RHEA:19045"/>
        <dbReference type="ChEBI" id="CHEBI:15361"/>
        <dbReference type="ChEBI" id="CHEBI:15377"/>
        <dbReference type="ChEBI" id="CHEBI:15378"/>
        <dbReference type="ChEBI" id="CHEBI:30934"/>
        <dbReference type="ChEBI" id="CHEBI:57287"/>
        <dbReference type="ChEBI" id="CHEBI:57288"/>
        <dbReference type="EC" id="2.3.3.21"/>
    </reaction>
</comment>
<dbReference type="InterPro" id="IPR002034">
    <property type="entry name" value="AIPM/Hcit_synth_CS"/>
</dbReference>
<proteinExistence type="inferred from homology"/>
<dbReference type="Proteomes" id="UP000276128">
    <property type="component" value="Unassembled WGS sequence"/>
</dbReference>